<dbReference type="Pfam" id="PF02902">
    <property type="entry name" value="Peptidase_C48"/>
    <property type="match status" value="1"/>
</dbReference>
<keyword evidence="4" id="KW-0833">Ubl conjugation pathway</keyword>
<proteinExistence type="inferred from homology"/>
<feature type="compositionally biased region" description="Polar residues" evidence="6">
    <location>
        <begin position="1351"/>
        <end position="1374"/>
    </location>
</feature>
<evidence type="ECO:0000256" key="4">
    <source>
        <dbReference type="ARBA" id="ARBA00022786"/>
    </source>
</evidence>
<feature type="compositionally biased region" description="Polar residues" evidence="6">
    <location>
        <begin position="22"/>
        <end position="33"/>
    </location>
</feature>
<dbReference type="InterPro" id="IPR003653">
    <property type="entry name" value="Peptidase_C48_C"/>
</dbReference>
<organism evidence="8 9">
    <name type="scientific">Melanopsichium pennsylvanicum</name>
    <dbReference type="NCBI Taxonomy" id="63383"/>
    <lineage>
        <taxon>Eukaryota</taxon>
        <taxon>Fungi</taxon>
        <taxon>Dikarya</taxon>
        <taxon>Basidiomycota</taxon>
        <taxon>Ustilaginomycotina</taxon>
        <taxon>Ustilaginomycetes</taxon>
        <taxon>Ustilaginales</taxon>
        <taxon>Ustilaginaceae</taxon>
        <taxon>Melanopsichium</taxon>
    </lineage>
</organism>
<feature type="compositionally biased region" description="Polar residues" evidence="6">
    <location>
        <begin position="1147"/>
        <end position="1162"/>
    </location>
</feature>
<feature type="compositionally biased region" description="Basic and acidic residues" evidence="6">
    <location>
        <begin position="1097"/>
        <end position="1125"/>
    </location>
</feature>
<reference evidence="8" key="1">
    <citation type="submission" date="2023-10" db="EMBL/GenBank/DDBJ databases">
        <authorList>
            <person name="Guldener U."/>
        </authorList>
    </citation>
    <scope>NUCLEOTIDE SEQUENCE</scope>
    <source>
        <strain evidence="8">Mp4</strain>
    </source>
</reference>
<dbReference type="GO" id="GO:0005737">
    <property type="term" value="C:cytoplasm"/>
    <property type="evidence" value="ECO:0007669"/>
    <property type="project" value="TreeGrafter"/>
</dbReference>
<feature type="region of interest" description="Disordered" evidence="6">
    <location>
        <begin position="1"/>
        <end position="130"/>
    </location>
</feature>
<name>A0AAJ5C2N0_9BASI</name>
<feature type="compositionally biased region" description="Acidic residues" evidence="6">
    <location>
        <begin position="84"/>
        <end position="93"/>
    </location>
</feature>
<evidence type="ECO:0000313" key="9">
    <source>
        <dbReference type="Proteomes" id="UP001294444"/>
    </source>
</evidence>
<dbReference type="PANTHER" id="PTHR46896">
    <property type="entry name" value="SENTRIN-SPECIFIC PROTEASE"/>
    <property type="match status" value="1"/>
</dbReference>
<dbReference type="Gene3D" id="1.10.418.20">
    <property type="match status" value="1"/>
</dbReference>
<comment type="caution">
    <text evidence="8">The sequence shown here is derived from an EMBL/GenBank/DDBJ whole genome shotgun (WGS) entry which is preliminary data.</text>
</comment>
<accession>A0AAJ5C2N0</accession>
<feature type="compositionally biased region" description="Basic residues" evidence="6">
    <location>
        <begin position="159"/>
        <end position="168"/>
    </location>
</feature>
<feature type="compositionally biased region" description="Basic and acidic residues" evidence="6">
    <location>
        <begin position="249"/>
        <end position="261"/>
    </location>
</feature>
<dbReference type="PROSITE" id="PS50600">
    <property type="entry name" value="ULP_PROTEASE"/>
    <property type="match status" value="1"/>
</dbReference>
<feature type="compositionally biased region" description="Polar residues" evidence="6">
    <location>
        <begin position="224"/>
        <end position="240"/>
    </location>
</feature>
<feature type="compositionally biased region" description="Basic and acidic residues" evidence="6">
    <location>
        <begin position="521"/>
        <end position="532"/>
    </location>
</feature>
<feature type="region of interest" description="Disordered" evidence="6">
    <location>
        <begin position="146"/>
        <end position="276"/>
    </location>
</feature>
<dbReference type="PANTHER" id="PTHR46896:SF3">
    <property type="entry name" value="FI06413P-RELATED"/>
    <property type="match status" value="1"/>
</dbReference>
<dbReference type="GO" id="GO:0005634">
    <property type="term" value="C:nucleus"/>
    <property type="evidence" value="ECO:0007669"/>
    <property type="project" value="TreeGrafter"/>
</dbReference>
<feature type="compositionally biased region" description="Basic residues" evidence="6">
    <location>
        <begin position="109"/>
        <end position="118"/>
    </location>
</feature>
<dbReference type="InterPro" id="IPR038765">
    <property type="entry name" value="Papain-like_cys_pep_sf"/>
</dbReference>
<dbReference type="Proteomes" id="UP001294444">
    <property type="component" value="Unassembled WGS sequence"/>
</dbReference>
<feature type="compositionally biased region" description="Polar residues" evidence="6">
    <location>
        <begin position="1317"/>
        <end position="1340"/>
    </location>
</feature>
<evidence type="ECO:0000256" key="5">
    <source>
        <dbReference type="ARBA" id="ARBA00022801"/>
    </source>
</evidence>
<evidence type="ECO:0000256" key="1">
    <source>
        <dbReference type="ARBA" id="ARBA00005234"/>
    </source>
</evidence>
<dbReference type="GO" id="GO:0070139">
    <property type="term" value="F:SUMO-specific endopeptidase activity"/>
    <property type="evidence" value="ECO:0007669"/>
    <property type="project" value="TreeGrafter"/>
</dbReference>
<protein>
    <recommendedName>
        <fullName evidence="7">Ubiquitin-like protease family profile domain-containing protein</fullName>
    </recommendedName>
</protein>
<feature type="compositionally biased region" description="Polar residues" evidence="6">
    <location>
        <begin position="47"/>
        <end position="67"/>
    </location>
</feature>
<feature type="compositionally biased region" description="Basic and acidic residues" evidence="6">
    <location>
        <begin position="787"/>
        <end position="800"/>
    </location>
</feature>
<evidence type="ECO:0000313" key="8">
    <source>
        <dbReference type="EMBL" id="SNX81735.1"/>
    </source>
</evidence>
<dbReference type="GO" id="GO:0016926">
    <property type="term" value="P:protein desumoylation"/>
    <property type="evidence" value="ECO:0007669"/>
    <property type="project" value="TreeGrafter"/>
</dbReference>
<dbReference type="GO" id="GO:0006508">
    <property type="term" value="P:proteolysis"/>
    <property type="evidence" value="ECO:0007669"/>
    <property type="project" value="UniProtKB-KW"/>
</dbReference>
<dbReference type="Gene3D" id="3.30.310.130">
    <property type="entry name" value="Ubiquitin-related"/>
    <property type="match status" value="1"/>
</dbReference>
<keyword evidence="3" id="KW-0645">Protease</keyword>
<feature type="compositionally biased region" description="Basic residues" evidence="6">
    <location>
        <begin position="68"/>
        <end position="77"/>
    </location>
</feature>
<keyword evidence="5" id="KW-0378">Hydrolase</keyword>
<evidence type="ECO:0000256" key="6">
    <source>
        <dbReference type="SAM" id="MobiDB-lite"/>
    </source>
</evidence>
<evidence type="ECO:0000256" key="2">
    <source>
        <dbReference type="ARBA" id="ARBA00022553"/>
    </source>
</evidence>
<feature type="compositionally biased region" description="Basic and acidic residues" evidence="6">
    <location>
        <begin position="966"/>
        <end position="980"/>
    </location>
</feature>
<keyword evidence="9" id="KW-1185">Reference proteome</keyword>
<gene>
    <name evidence="8" type="ORF">MEPE_00440</name>
</gene>
<dbReference type="SUPFAM" id="SSF54001">
    <property type="entry name" value="Cysteine proteinases"/>
    <property type="match status" value="1"/>
</dbReference>
<comment type="similarity">
    <text evidence="1">Belongs to the peptidase C48 family.</text>
</comment>
<feature type="region of interest" description="Disordered" evidence="6">
    <location>
        <begin position="511"/>
        <end position="600"/>
    </location>
</feature>
<evidence type="ECO:0000259" key="7">
    <source>
        <dbReference type="PROSITE" id="PS50600"/>
    </source>
</evidence>
<feature type="compositionally biased region" description="Low complexity" evidence="6">
    <location>
        <begin position="1279"/>
        <end position="1293"/>
    </location>
</feature>
<feature type="compositionally biased region" description="Polar residues" evidence="6">
    <location>
        <begin position="1216"/>
        <end position="1264"/>
    </location>
</feature>
<dbReference type="EMBL" id="OAPG01000001">
    <property type="protein sequence ID" value="SNX81735.1"/>
    <property type="molecule type" value="Genomic_DNA"/>
</dbReference>
<evidence type="ECO:0000256" key="3">
    <source>
        <dbReference type="ARBA" id="ARBA00022670"/>
    </source>
</evidence>
<feature type="compositionally biased region" description="Acidic residues" evidence="6">
    <location>
        <begin position="943"/>
        <end position="953"/>
    </location>
</feature>
<feature type="region of interest" description="Disordered" evidence="6">
    <location>
        <begin position="903"/>
        <end position="980"/>
    </location>
</feature>
<dbReference type="InterPro" id="IPR051947">
    <property type="entry name" value="Sentrin-specific_protease"/>
</dbReference>
<sequence length="1374" mass="152742">MPSFLDPESIQGMRALHGLGGSSSRHTYDQPQKTRQRTRIDMPKEGSTPQELQKPSQFSAAKRQTYNTRRKSSRPTHHAQFNPFDDDFYEDIDNSTGLRGQDLGTAKRTLNRSLKKRTPSPNSRMRAQLISPLNDISIEIPTSITLDKGKGKSADIKTSPRRMTRNSRRTVSQSEVIHIDESDDDDVQLGSPPLSASRPLNSPKDDDFQSPALQVKAKRRRQEATTVSAASPASFYSNSSHGRRQGPIRMEEPNEQRKADSRQSVLVPSSPEPQPARQKMIERMKPRCPSPNASTVSQRTSPGGFSYKPMTSPIRSPHAQAGVPGPSCHAFDTNGASQNLKRWRTDSFSSSPDHSRPGASPLLPLEVCLVAIVVSDIWRSDVDARPFALFNHYHVRFGTTPNSMVQIHYGDIERVFASSPDVKDHPTLCITLKYGSQSAKLMQKTFRDFDTRASGDAAEIQLIAQKDQLEQQKHAAPLLMKRWTESSSSNNVDFNWLTEPNARSKISSVAGVKQLPWPQPQEERQPQQERSKRTLIVPGAGRTPSIDTRDSAQTSAWYSPQLPKKKTFEIQPASPTSAAGSAVDVDMPDASPPAKSSTLPSLTVTRTRSRPATYAASHTETRVPPLYSPTEHILTYPNEGIGAVSVHGSDYGKLNDGSFLNDVIIEFGLKIMIEAIRDRDPDLADSVHIFNTFFWKQLLAESTVETSYRRVRRWTSKVDLFSKKYIVVPINEDYHWYLAVIVNPGLMLVDKDNISEQDKEEVASSLIVARKTVTSMPAESAAQADDTVQKDADASCQEKVKHAKSSEPGTPPLPPLDLPTKPSHTAISIEVDRDSRASTPTKTDDEPVDLNQTFIITFDSLGSKHIKVGNKLHEYLWREALDKERLTLPLLEKLVGREEAKQAAQHDFGRLQTRAQETVRKAPAKGTAELLMNDPRNHPRDGGEEDLSDDEAAPAETIRKVQVQDSRQDSKGAPDKPTDAEALAKRLPKAPYIDARVPPQPNFCDCGIYLLHYFDRFFHEPETLLQLVVNSKRRIMRANKMAPAARENYKNEVDNEVQLAWQAGEVSKKRQFWRTKIQDQARHWKRFLKSQKAAEAAMKREKSEDKRQSSSEEKAVIENESRQTETEAEVVPNDPMDEAGQGVDAVNQPSQAESSSKPQAENGTDLGMAKENPSDDIEQYVNKMVLGRDPNGGHVVDGVLMQALSKHNKGPLSEDNLGQAQNNKQEETPSQMQPKSSPEWQNSSPAQVLSWTQDSQNPVSSTSRAPGVLPLAPGPDEVPPSSTRMPSSSVSASQHDETQWNEQSQQRPPPASFGSFMLSNFTQSWNDTQSSLSFTSSNNLKRAHEEERDGMNSSIELVSTTLPAPLSRSSANDV</sequence>
<feature type="domain" description="Ubiquitin-like protease family profile" evidence="7">
    <location>
        <begin position="644"/>
        <end position="1017"/>
    </location>
</feature>
<feature type="region of interest" description="Disordered" evidence="6">
    <location>
        <begin position="1090"/>
        <end position="1374"/>
    </location>
</feature>
<feature type="region of interest" description="Disordered" evidence="6">
    <location>
        <begin position="778"/>
        <end position="822"/>
    </location>
</feature>
<keyword evidence="2" id="KW-0597">Phosphoprotein</keyword>